<gene>
    <name evidence="2" type="ORF">ACFQLX_18130</name>
</gene>
<comment type="caution">
    <text evidence="2">The sequence shown here is derived from an EMBL/GenBank/DDBJ whole genome shotgun (WGS) entry which is preliminary data.</text>
</comment>
<dbReference type="RefSeq" id="WP_386416461.1">
    <property type="nucleotide sequence ID" value="NZ_JBHSZO010000028.1"/>
</dbReference>
<evidence type="ECO:0000256" key="1">
    <source>
        <dbReference type="SAM" id="MobiDB-lite"/>
    </source>
</evidence>
<feature type="compositionally biased region" description="Low complexity" evidence="1">
    <location>
        <begin position="208"/>
        <end position="218"/>
    </location>
</feature>
<protein>
    <submittedName>
        <fullName evidence="2">Uncharacterized protein</fullName>
    </submittedName>
</protein>
<dbReference type="EMBL" id="JBHSZO010000028">
    <property type="protein sequence ID" value="MFC7220067.1"/>
    <property type="molecule type" value="Genomic_DNA"/>
</dbReference>
<evidence type="ECO:0000313" key="2">
    <source>
        <dbReference type="EMBL" id="MFC7220067.1"/>
    </source>
</evidence>
<organism evidence="2 3">
    <name type="scientific">Streptomyces polyrhachis</name>
    <dbReference type="NCBI Taxonomy" id="1282885"/>
    <lineage>
        <taxon>Bacteria</taxon>
        <taxon>Bacillati</taxon>
        <taxon>Actinomycetota</taxon>
        <taxon>Actinomycetes</taxon>
        <taxon>Kitasatosporales</taxon>
        <taxon>Streptomycetaceae</taxon>
        <taxon>Streptomyces</taxon>
    </lineage>
</organism>
<proteinExistence type="predicted"/>
<evidence type="ECO:0000313" key="3">
    <source>
        <dbReference type="Proteomes" id="UP001596413"/>
    </source>
</evidence>
<sequence>MVVRKRSFVVPQRLPYLLPDLRKKMATLGDLLHELWDGAHALQFEALADELYVAFRLASDIAPDRSYTGCPDHPNGAVDPEAPADWGLCLLCNDRRRFGRQVPAPRRSEPPRRLGYPLPAPPYTFTSLCRRMYLVNERVHLLELTSPEEDFAVVADLLHEAFIEARELSRATPATHCARHPGTSMTAIDEGPPRCLLCEAESRRARRTTAPALPPAARLAREGLRRRLPRQLPPAGSAGSSTGP</sequence>
<accession>A0ABW2GKD5</accession>
<feature type="region of interest" description="Disordered" evidence="1">
    <location>
        <begin position="206"/>
        <end position="244"/>
    </location>
</feature>
<name>A0ABW2GKD5_9ACTN</name>
<reference evidence="3" key="1">
    <citation type="journal article" date="2019" name="Int. J. Syst. Evol. Microbiol.">
        <title>The Global Catalogue of Microorganisms (GCM) 10K type strain sequencing project: providing services to taxonomists for standard genome sequencing and annotation.</title>
        <authorList>
            <consortium name="The Broad Institute Genomics Platform"/>
            <consortium name="The Broad Institute Genome Sequencing Center for Infectious Disease"/>
            <person name="Wu L."/>
            <person name="Ma J."/>
        </authorList>
    </citation>
    <scope>NUCLEOTIDE SEQUENCE [LARGE SCALE GENOMIC DNA]</scope>
    <source>
        <strain evidence="3">CGMCC 1.13681</strain>
    </source>
</reference>
<dbReference type="Proteomes" id="UP001596413">
    <property type="component" value="Unassembled WGS sequence"/>
</dbReference>
<keyword evidence="3" id="KW-1185">Reference proteome</keyword>